<accession>A0A2S7T874</accession>
<organism evidence="2 3">
    <name type="scientific">Aureicoccus marinus</name>
    <dbReference type="NCBI Taxonomy" id="754435"/>
    <lineage>
        <taxon>Bacteria</taxon>
        <taxon>Pseudomonadati</taxon>
        <taxon>Bacteroidota</taxon>
        <taxon>Flavobacteriia</taxon>
        <taxon>Flavobacteriales</taxon>
        <taxon>Flavobacteriaceae</taxon>
        <taxon>Aureicoccus</taxon>
    </lineage>
</organism>
<evidence type="ECO:0000313" key="3">
    <source>
        <dbReference type="Proteomes" id="UP000239366"/>
    </source>
</evidence>
<dbReference type="Proteomes" id="UP000239366">
    <property type="component" value="Unassembled WGS sequence"/>
</dbReference>
<evidence type="ECO:0000256" key="1">
    <source>
        <dbReference type="SAM" id="Phobius"/>
    </source>
</evidence>
<dbReference type="EMBL" id="MQVX01000001">
    <property type="protein sequence ID" value="PQJ15781.1"/>
    <property type="molecule type" value="Genomic_DNA"/>
</dbReference>
<keyword evidence="1" id="KW-0472">Membrane</keyword>
<dbReference type="RefSeq" id="WP_105001440.1">
    <property type="nucleotide sequence ID" value="NZ_MQVX01000001.1"/>
</dbReference>
<proteinExistence type="predicted"/>
<keyword evidence="3" id="KW-1185">Reference proteome</keyword>
<feature type="transmembrane region" description="Helical" evidence="1">
    <location>
        <begin position="86"/>
        <end position="110"/>
    </location>
</feature>
<evidence type="ECO:0008006" key="4">
    <source>
        <dbReference type="Google" id="ProtNLM"/>
    </source>
</evidence>
<keyword evidence="1" id="KW-0812">Transmembrane</keyword>
<reference evidence="3" key="1">
    <citation type="submission" date="2016-11" db="EMBL/GenBank/DDBJ databases">
        <title>Trade-off between light-utilization and light-protection in marine flavobacteria.</title>
        <authorList>
            <person name="Kumagai Y."/>
            <person name="Yoshizawa S."/>
            <person name="Kogure K."/>
        </authorList>
    </citation>
    <scope>NUCLEOTIDE SEQUENCE [LARGE SCALE GENOMIC DNA]</scope>
    <source>
        <strain evidence="3">SG-18</strain>
    </source>
</reference>
<sequence>MRKIIGFKTAILASLFILGMLAIFHTAIVIGILFFDYVPIDFLWGGQIKTEAQLLNFEIVSLLTTVIFVFLLFIRSKWLNLPKLLGVTRVAMWVLFIFFSLNTIGNVLAITTLERMVAIVSGVLALLFLRIAIEKKGDNVLKTNQP</sequence>
<keyword evidence="1" id="KW-1133">Transmembrane helix</keyword>
<protein>
    <recommendedName>
        <fullName evidence="4">DUF4293 domain-containing protein</fullName>
    </recommendedName>
</protein>
<comment type="caution">
    <text evidence="2">The sequence shown here is derived from an EMBL/GenBank/DDBJ whole genome shotgun (WGS) entry which is preliminary data.</text>
</comment>
<feature type="transmembrane region" description="Helical" evidence="1">
    <location>
        <begin position="116"/>
        <end position="133"/>
    </location>
</feature>
<dbReference type="AlphaFoldDB" id="A0A2S7T874"/>
<feature type="transmembrane region" description="Helical" evidence="1">
    <location>
        <begin position="12"/>
        <end position="35"/>
    </location>
</feature>
<feature type="transmembrane region" description="Helical" evidence="1">
    <location>
        <begin position="55"/>
        <end position="74"/>
    </location>
</feature>
<name>A0A2S7T874_9FLAO</name>
<gene>
    <name evidence="2" type="ORF">BST99_08630</name>
</gene>
<dbReference type="OrthoDB" id="2868029at2"/>
<evidence type="ECO:0000313" key="2">
    <source>
        <dbReference type="EMBL" id="PQJ15781.1"/>
    </source>
</evidence>